<keyword evidence="3" id="KW-1185">Reference proteome</keyword>
<keyword evidence="1" id="KW-1133">Transmembrane helix</keyword>
<accession>A0A8J7GJV8</accession>
<evidence type="ECO:0000313" key="3">
    <source>
        <dbReference type="Proteomes" id="UP000622552"/>
    </source>
</evidence>
<feature type="transmembrane region" description="Helical" evidence="1">
    <location>
        <begin position="148"/>
        <end position="167"/>
    </location>
</feature>
<feature type="transmembrane region" description="Helical" evidence="1">
    <location>
        <begin position="6"/>
        <end position="28"/>
    </location>
</feature>
<sequence length="173" mass="18254">MGTFLRLLHVLSAILIIGPLAVIPLHGLRGLRDRDVVTVREAGKAATRLGFASILVAVLGGILAKYLKYRTGTPWIVIAATLYIVLVVIVLFWTAPALRKAARTIEAGTFELPAPPEGADQPATPEMMAATGSYLTTKSEVDKAVGRVGAAAGVTLLLVVAIVTLMVSRPFGR</sequence>
<dbReference type="Pfam" id="PF10027">
    <property type="entry name" value="DUF2269"/>
    <property type="match status" value="1"/>
</dbReference>
<protein>
    <submittedName>
        <fullName evidence="2">Putative membrane protein</fullName>
    </submittedName>
</protein>
<comment type="caution">
    <text evidence="2">The sequence shown here is derived from an EMBL/GenBank/DDBJ whole genome shotgun (WGS) entry which is preliminary data.</text>
</comment>
<feature type="transmembrane region" description="Helical" evidence="1">
    <location>
        <begin position="73"/>
        <end position="93"/>
    </location>
</feature>
<keyword evidence="1" id="KW-0812">Transmembrane</keyword>
<proteinExistence type="predicted"/>
<keyword evidence="1" id="KW-0472">Membrane</keyword>
<organism evidence="2 3">
    <name type="scientific">Longispora fulva</name>
    <dbReference type="NCBI Taxonomy" id="619741"/>
    <lineage>
        <taxon>Bacteria</taxon>
        <taxon>Bacillati</taxon>
        <taxon>Actinomycetota</taxon>
        <taxon>Actinomycetes</taxon>
        <taxon>Micromonosporales</taxon>
        <taxon>Micromonosporaceae</taxon>
        <taxon>Longispora</taxon>
    </lineage>
</organism>
<name>A0A8J7GJV8_9ACTN</name>
<dbReference type="AlphaFoldDB" id="A0A8J7GJV8"/>
<evidence type="ECO:0000313" key="2">
    <source>
        <dbReference type="EMBL" id="MBG6138925.1"/>
    </source>
</evidence>
<dbReference type="EMBL" id="JADOUF010000001">
    <property type="protein sequence ID" value="MBG6138925.1"/>
    <property type="molecule type" value="Genomic_DNA"/>
</dbReference>
<dbReference type="InterPro" id="IPR018729">
    <property type="entry name" value="DUF2269_transmembrane"/>
</dbReference>
<dbReference type="Proteomes" id="UP000622552">
    <property type="component" value="Unassembled WGS sequence"/>
</dbReference>
<gene>
    <name evidence="2" type="ORF">IW245_005119</name>
</gene>
<evidence type="ECO:0000256" key="1">
    <source>
        <dbReference type="SAM" id="Phobius"/>
    </source>
</evidence>
<reference evidence="2" key="1">
    <citation type="submission" date="2020-11" db="EMBL/GenBank/DDBJ databases">
        <title>Sequencing the genomes of 1000 actinobacteria strains.</title>
        <authorList>
            <person name="Klenk H.-P."/>
        </authorList>
    </citation>
    <scope>NUCLEOTIDE SEQUENCE</scope>
    <source>
        <strain evidence="2">DSM 45356</strain>
    </source>
</reference>
<dbReference type="RefSeq" id="WP_197005632.1">
    <property type="nucleotide sequence ID" value="NZ_BONS01000010.1"/>
</dbReference>
<feature type="transmembrane region" description="Helical" evidence="1">
    <location>
        <begin position="49"/>
        <end position="67"/>
    </location>
</feature>